<gene>
    <name evidence="2" type="ORF">FB45DRAFT_1054823</name>
</gene>
<evidence type="ECO:0000256" key="1">
    <source>
        <dbReference type="SAM" id="MobiDB-lite"/>
    </source>
</evidence>
<feature type="compositionally biased region" description="Low complexity" evidence="1">
    <location>
        <begin position="149"/>
        <end position="158"/>
    </location>
</feature>
<reference evidence="2" key="1">
    <citation type="submission" date="2023-03" db="EMBL/GenBank/DDBJ databases">
        <title>Massive genome expansion in bonnet fungi (Mycena s.s.) driven by repeated elements and novel gene families across ecological guilds.</title>
        <authorList>
            <consortium name="Lawrence Berkeley National Laboratory"/>
            <person name="Harder C.B."/>
            <person name="Miyauchi S."/>
            <person name="Viragh M."/>
            <person name="Kuo A."/>
            <person name="Thoen E."/>
            <person name="Andreopoulos B."/>
            <person name="Lu D."/>
            <person name="Skrede I."/>
            <person name="Drula E."/>
            <person name="Henrissat B."/>
            <person name="Morin E."/>
            <person name="Kohler A."/>
            <person name="Barry K."/>
            <person name="LaButti K."/>
            <person name="Morin E."/>
            <person name="Salamov A."/>
            <person name="Lipzen A."/>
            <person name="Mereny Z."/>
            <person name="Hegedus B."/>
            <person name="Baldrian P."/>
            <person name="Stursova M."/>
            <person name="Weitz H."/>
            <person name="Taylor A."/>
            <person name="Grigoriev I.V."/>
            <person name="Nagy L.G."/>
            <person name="Martin F."/>
            <person name="Kauserud H."/>
        </authorList>
    </citation>
    <scope>NUCLEOTIDE SEQUENCE</scope>
    <source>
        <strain evidence="2">9284</strain>
    </source>
</reference>
<feature type="compositionally biased region" description="Gly residues" evidence="1">
    <location>
        <begin position="308"/>
        <end position="320"/>
    </location>
</feature>
<feature type="region of interest" description="Disordered" evidence="1">
    <location>
        <begin position="1"/>
        <end position="109"/>
    </location>
</feature>
<feature type="region of interest" description="Disordered" evidence="1">
    <location>
        <begin position="122"/>
        <end position="320"/>
    </location>
</feature>
<name>A0AAD7FUS4_9AGAR</name>
<accession>A0AAD7FUS4</accession>
<organism evidence="2 3">
    <name type="scientific">Roridomyces roridus</name>
    <dbReference type="NCBI Taxonomy" id="1738132"/>
    <lineage>
        <taxon>Eukaryota</taxon>
        <taxon>Fungi</taxon>
        <taxon>Dikarya</taxon>
        <taxon>Basidiomycota</taxon>
        <taxon>Agaricomycotina</taxon>
        <taxon>Agaricomycetes</taxon>
        <taxon>Agaricomycetidae</taxon>
        <taxon>Agaricales</taxon>
        <taxon>Marasmiineae</taxon>
        <taxon>Mycenaceae</taxon>
        <taxon>Roridomyces</taxon>
    </lineage>
</organism>
<dbReference type="EMBL" id="JARKIF010000005">
    <property type="protein sequence ID" value="KAJ7638552.1"/>
    <property type="molecule type" value="Genomic_DNA"/>
</dbReference>
<comment type="caution">
    <text evidence="2">The sequence shown here is derived from an EMBL/GenBank/DDBJ whole genome shotgun (WGS) entry which is preliminary data.</text>
</comment>
<feature type="compositionally biased region" description="Polar residues" evidence="1">
    <location>
        <begin position="73"/>
        <end position="84"/>
    </location>
</feature>
<feature type="compositionally biased region" description="Low complexity" evidence="1">
    <location>
        <begin position="189"/>
        <end position="200"/>
    </location>
</feature>
<dbReference type="AlphaFoldDB" id="A0AAD7FUS4"/>
<proteinExistence type="predicted"/>
<protein>
    <submittedName>
        <fullName evidence="2">Uncharacterized protein</fullName>
    </submittedName>
</protein>
<feature type="compositionally biased region" description="Low complexity" evidence="1">
    <location>
        <begin position="129"/>
        <end position="138"/>
    </location>
</feature>
<feature type="non-terminal residue" evidence="2">
    <location>
        <position position="320"/>
    </location>
</feature>
<evidence type="ECO:0000313" key="2">
    <source>
        <dbReference type="EMBL" id="KAJ7638552.1"/>
    </source>
</evidence>
<feature type="compositionally biased region" description="Acidic residues" evidence="1">
    <location>
        <begin position="16"/>
        <end position="39"/>
    </location>
</feature>
<evidence type="ECO:0000313" key="3">
    <source>
        <dbReference type="Proteomes" id="UP001221142"/>
    </source>
</evidence>
<feature type="compositionally biased region" description="Gly residues" evidence="1">
    <location>
        <begin position="227"/>
        <end position="251"/>
    </location>
</feature>
<feature type="compositionally biased region" description="Low complexity" evidence="1">
    <location>
        <begin position="212"/>
        <end position="226"/>
    </location>
</feature>
<dbReference type="Proteomes" id="UP001221142">
    <property type="component" value="Unassembled WGS sequence"/>
</dbReference>
<sequence length="320" mass="33109">MAKNKNGKQKQPVLEEVPEELEEGEEYYDYSAEEEEDDFPGLAGGGMGDMLGHDEWGPGGGAPNDSWGIPKQAVNSQWTNTIPTPAQMAAGKGGQKMENKKAKGGNAGGWDAYTAEAWNTGGATGGGWNSTTNANGWGMPTEEKRWDTAPQPAQQAKPTQGHWTTWSEEAKRLPKGHDVRSAYQHQGAPEQPKGGKQQQKQHNEKGKKKNKQNGNEPSAADLWAAAGAGGAAGDRWGDSGGWGATAAGGWGVMAADGRGPAVADDWGPPAADDWGAGAGGGSWGTTLGAGDWGMPQQEGKGKGKGKKGGGGGGSDWGMRG</sequence>
<feature type="compositionally biased region" description="Basic and acidic residues" evidence="1">
    <location>
        <begin position="168"/>
        <end position="180"/>
    </location>
</feature>
<keyword evidence="3" id="KW-1185">Reference proteome</keyword>
<feature type="compositionally biased region" description="Low complexity" evidence="1">
    <location>
        <begin position="252"/>
        <end position="275"/>
    </location>
</feature>